<name>A0A6A0B0C0_9ACTN</name>
<sequence>MGNVDGDSPDRLVSGSELARFAGVTRAAVSNWRRRHGDFPLPAGGGVNSPLFSLAEVRAWLDRQNKGHGVSDEVRLWQALRAAYGEESVAAVADVARHLAGAEPAPDLPDDAAGLAGLLARAASAAAVVEGLVARITDAAGRSGSDHVTSRRILRAVRHYGGGLREGATVLDPSCGIGSLLLTMGSAAETKRFGQERDPRRARLAQLRADLAGHTAFVVTAGDSLRADRLPEVRADLVVCDPPVAVTEWGREDLLLDTRWEFGTPPKAEGELAWLQHAYARTAPGGRVLMVMPASVAYRKAGRRIRAELVRRGVLTRLIALPPGSAASHALPVHLWELTRPSATGTAPGSVRLVDLTDNQPDGPLDPAPHQVAQVPAVELLDDAVDLTPGRYVRAAHRDYRAEYEALRARLEDRLAGLAELLPVLVEGAGTAALEAPTVSVGELARAGLVECGDDDLRSASDQLDDAYLRGFLRSSANTRRSTSASGTYRFDARSGRVPQMDIEAQRRYGRAFTAVDAFDERIRELAELGREAVELAREGLGSGGLLPPADPTG</sequence>
<evidence type="ECO:0000313" key="3">
    <source>
        <dbReference type="Proteomes" id="UP000484988"/>
    </source>
</evidence>
<protein>
    <submittedName>
        <fullName evidence="2">N-6 DNA methylase</fullName>
    </submittedName>
</protein>
<keyword evidence="2" id="KW-0808">Transferase</keyword>
<dbReference type="InterPro" id="IPR052916">
    <property type="entry name" value="Type-I_RE_MTase_Subunit"/>
</dbReference>
<dbReference type="AlphaFoldDB" id="A0A6A0B0C0"/>
<keyword evidence="2" id="KW-0489">Methyltransferase</keyword>
<organism evidence="2 3">
    <name type="scientific">Streptomyces pacificus</name>
    <dbReference type="NCBI Taxonomy" id="2705029"/>
    <lineage>
        <taxon>Bacteria</taxon>
        <taxon>Bacillati</taxon>
        <taxon>Actinomycetota</taxon>
        <taxon>Actinomycetes</taxon>
        <taxon>Kitasatosporales</taxon>
        <taxon>Streptomycetaceae</taxon>
        <taxon>Streptomyces</taxon>
    </lineage>
</organism>
<dbReference type="InterPro" id="IPR036388">
    <property type="entry name" value="WH-like_DNA-bd_sf"/>
</dbReference>
<dbReference type="CDD" id="cd02440">
    <property type="entry name" value="AdoMet_MTases"/>
    <property type="match status" value="1"/>
</dbReference>
<feature type="domain" description="DNA methylase adenine-specific" evidence="1">
    <location>
        <begin position="128"/>
        <end position="358"/>
    </location>
</feature>
<dbReference type="GO" id="GO:0003677">
    <property type="term" value="F:DNA binding"/>
    <property type="evidence" value="ECO:0007669"/>
    <property type="project" value="InterPro"/>
</dbReference>
<dbReference type="Gene3D" id="1.10.10.10">
    <property type="entry name" value="Winged helix-like DNA-binding domain superfamily/Winged helix DNA-binding domain"/>
    <property type="match status" value="1"/>
</dbReference>
<dbReference type="PANTHER" id="PTHR42998:SF1">
    <property type="entry name" value="TYPE I RESTRICTION ENZYME HINDI METHYLASE SUBUNIT"/>
    <property type="match status" value="1"/>
</dbReference>
<evidence type="ECO:0000313" key="2">
    <source>
        <dbReference type="EMBL" id="GFH38522.1"/>
    </source>
</evidence>
<dbReference type="InterPro" id="IPR003356">
    <property type="entry name" value="DNA_methylase_A-5"/>
</dbReference>
<accession>A0A6A0B0C0</accession>
<keyword evidence="3" id="KW-1185">Reference proteome</keyword>
<dbReference type="PANTHER" id="PTHR42998">
    <property type="entry name" value="TYPE I RESTRICTION ENZYME HINDVIIP M PROTEIN-RELATED"/>
    <property type="match status" value="1"/>
</dbReference>
<dbReference type="EMBL" id="BLLG01000017">
    <property type="protein sequence ID" value="GFH38522.1"/>
    <property type="molecule type" value="Genomic_DNA"/>
</dbReference>
<dbReference type="Pfam" id="PF02384">
    <property type="entry name" value="N6_Mtase"/>
    <property type="match status" value="1"/>
</dbReference>
<dbReference type="SUPFAM" id="SSF53335">
    <property type="entry name" value="S-adenosyl-L-methionine-dependent methyltransferases"/>
    <property type="match status" value="1"/>
</dbReference>
<gene>
    <name evidence="2" type="ORF">SCWH03_47640</name>
</gene>
<reference evidence="2 3" key="1">
    <citation type="submission" date="2020-02" db="EMBL/GenBank/DDBJ databases">
        <title>Whole Genome Shotgun Sequence of Streptomyces sp. strain CWH03.</title>
        <authorList>
            <person name="Dohra H."/>
            <person name="Kodani S."/>
            <person name="Yamamura H."/>
        </authorList>
    </citation>
    <scope>NUCLEOTIDE SEQUENCE [LARGE SCALE GENOMIC DNA]</scope>
    <source>
        <strain evidence="2 3">CWH03</strain>
    </source>
</reference>
<dbReference type="PRINTS" id="PR00507">
    <property type="entry name" value="N12N6MTFRASE"/>
</dbReference>
<dbReference type="RefSeq" id="WP_173266166.1">
    <property type="nucleotide sequence ID" value="NZ_BLLG01000017.1"/>
</dbReference>
<dbReference type="Gene3D" id="3.40.50.150">
    <property type="entry name" value="Vaccinia Virus protein VP39"/>
    <property type="match status" value="1"/>
</dbReference>
<dbReference type="GO" id="GO:0008170">
    <property type="term" value="F:N-methyltransferase activity"/>
    <property type="evidence" value="ECO:0007669"/>
    <property type="project" value="InterPro"/>
</dbReference>
<dbReference type="GO" id="GO:0032259">
    <property type="term" value="P:methylation"/>
    <property type="evidence" value="ECO:0007669"/>
    <property type="project" value="UniProtKB-KW"/>
</dbReference>
<evidence type="ECO:0000259" key="1">
    <source>
        <dbReference type="Pfam" id="PF02384"/>
    </source>
</evidence>
<comment type="caution">
    <text evidence="2">The sequence shown here is derived from an EMBL/GenBank/DDBJ whole genome shotgun (WGS) entry which is preliminary data.</text>
</comment>
<dbReference type="Proteomes" id="UP000484988">
    <property type="component" value="Unassembled WGS sequence"/>
</dbReference>
<proteinExistence type="predicted"/>
<dbReference type="InterPro" id="IPR029063">
    <property type="entry name" value="SAM-dependent_MTases_sf"/>
</dbReference>